<dbReference type="InterPro" id="IPR010985">
    <property type="entry name" value="Ribbon_hlx_hlx"/>
</dbReference>
<comment type="caution">
    <text evidence="1">The sequence shown here is derived from an EMBL/GenBank/DDBJ whole genome shotgun (WGS) entry which is preliminary data.</text>
</comment>
<dbReference type="AlphaFoldDB" id="A0A0W8I5R1"/>
<dbReference type="Gene3D" id="3.30.160.250">
    <property type="match status" value="1"/>
</dbReference>
<protein>
    <recommendedName>
        <fullName evidence="3">Pilus assembly protein HicB</fullName>
    </recommendedName>
</protein>
<dbReference type="EMBL" id="LQBL01000028">
    <property type="protein sequence ID" value="KUG53353.1"/>
    <property type="molecule type" value="Genomic_DNA"/>
</dbReference>
<dbReference type="Proteomes" id="UP000054837">
    <property type="component" value="Unassembled WGS sequence"/>
</dbReference>
<gene>
    <name evidence="1" type="ORF">AVL62_00660</name>
</gene>
<dbReference type="Pfam" id="PF05534">
    <property type="entry name" value="HicB"/>
    <property type="match status" value="1"/>
</dbReference>
<organism evidence="1 2">
    <name type="scientific">Serinicoccus chungangensis</name>
    <dbReference type="NCBI Taxonomy" id="767452"/>
    <lineage>
        <taxon>Bacteria</taxon>
        <taxon>Bacillati</taxon>
        <taxon>Actinomycetota</taxon>
        <taxon>Actinomycetes</taxon>
        <taxon>Micrococcales</taxon>
        <taxon>Ornithinimicrobiaceae</taxon>
        <taxon>Serinicoccus</taxon>
    </lineage>
</organism>
<evidence type="ECO:0000313" key="1">
    <source>
        <dbReference type="EMBL" id="KUG53353.1"/>
    </source>
</evidence>
<dbReference type="SUPFAM" id="SSF143100">
    <property type="entry name" value="TTHA1013/TTHA0281-like"/>
    <property type="match status" value="1"/>
</dbReference>
<keyword evidence="2" id="KW-1185">Reference proteome</keyword>
<accession>A0A0W8I5R1</accession>
<dbReference type="GO" id="GO:0006355">
    <property type="term" value="P:regulation of DNA-templated transcription"/>
    <property type="evidence" value="ECO:0007669"/>
    <property type="project" value="InterPro"/>
</dbReference>
<proteinExistence type="predicted"/>
<evidence type="ECO:0000313" key="2">
    <source>
        <dbReference type="Proteomes" id="UP000054837"/>
    </source>
</evidence>
<dbReference type="InterPro" id="IPR008651">
    <property type="entry name" value="Uncharacterised_HicB"/>
</dbReference>
<dbReference type="RefSeq" id="WP_058891361.1">
    <property type="nucleotide sequence ID" value="NZ_BAABLU010000003.1"/>
</dbReference>
<dbReference type="SUPFAM" id="SSF47598">
    <property type="entry name" value="Ribbon-helix-helix"/>
    <property type="match status" value="1"/>
</dbReference>
<name>A0A0W8I5R1_9MICO</name>
<dbReference type="OrthoDB" id="5297106at2"/>
<evidence type="ECO:0008006" key="3">
    <source>
        <dbReference type="Google" id="ProtNLM"/>
    </source>
</evidence>
<dbReference type="InterPro" id="IPR035069">
    <property type="entry name" value="TTHA1013/TTHA0281-like"/>
</dbReference>
<sequence length="114" mass="12960">MSTTIPDITHYTYRVSWSPEDQEFVATCLELPSLSWLAPTQDESLQGLRDLVDEVVEDLHRNGEPIPDPLSSRTYSGKFNLRVGERLHRQLAIKAAEEHLSLNQYVVRKLGDAP</sequence>
<reference evidence="1 2" key="1">
    <citation type="submission" date="2015-12" db="EMBL/GenBank/DDBJ databases">
        <title>Serinicoccus chungangenesis strain CD08_5 genome sequencing and assembly.</title>
        <authorList>
            <person name="Chander A.M."/>
            <person name="Kaur G."/>
            <person name="Nair G.R."/>
            <person name="Dhawan D.K."/>
            <person name="Kochhar R.K."/>
            <person name="Mayilraj S."/>
            <person name="Bhadada S.K."/>
        </authorList>
    </citation>
    <scope>NUCLEOTIDE SEQUENCE [LARGE SCALE GENOMIC DNA]</scope>
    <source>
        <strain evidence="1 2">CD08_5</strain>
    </source>
</reference>
<dbReference type="STRING" id="767452.AVL62_00660"/>